<dbReference type="InterPro" id="IPR036955">
    <property type="entry name" value="AP2/ERF_dom_sf"/>
</dbReference>
<evidence type="ECO:0000313" key="9">
    <source>
        <dbReference type="EMBL" id="KAJ8573109.1"/>
    </source>
</evidence>
<keyword evidence="6" id="KW-0804">Transcription</keyword>
<keyword evidence="7" id="KW-0539">Nucleus</keyword>
<evidence type="ECO:0000256" key="3">
    <source>
        <dbReference type="ARBA" id="ARBA00023015"/>
    </source>
</evidence>
<dbReference type="SMART" id="SM00380">
    <property type="entry name" value="AP2"/>
    <property type="match status" value="1"/>
</dbReference>
<evidence type="ECO:0000256" key="2">
    <source>
        <dbReference type="ARBA" id="ARBA00022821"/>
    </source>
</evidence>
<dbReference type="AlphaFoldDB" id="A0A9Q1RTN8"/>
<evidence type="ECO:0000259" key="8">
    <source>
        <dbReference type="PROSITE" id="PS51032"/>
    </source>
</evidence>
<keyword evidence="2" id="KW-0611">Plant defense</keyword>
<organism evidence="9 10">
    <name type="scientific">Anisodus acutangulus</name>
    <dbReference type="NCBI Taxonomy" id="402998"/>
    <lineage>
        <taxon>Eukaryota</taxon>
        <taxon>Viridiplantae</taxon>
        <taxon>Streptophyta</taxon>
        <taxon>Embryophyta</taxon>
        <taxon>Tracheophyta</taxon>
        <taxon>Spermatophyta</taxon>
        <taxon>Magnoliopsida</taxon>
        <taxon>eudicotyledons</taxon>
        <taxon>Gunneridae</taxon>
        <taxon>Pentapetalae</taxon>
        <taxon>asterids</taxon>
        <taxon>lamiids</taxon>
        <taxon>Solanales</taxon>
        <taxon>Solanaceae</taxon>
        <taxon>Solanoideae</taxon>
        <taxon>Hyoscyameae</taxon>
        <taxon>Anisodus</taxon>
    </lineage>
</organism>
<protein>
    <recommendedName>
        <fullName evidence="8">AP2/ERF domain-containing protein</fullName>
    </recommendedName>
</protein>
<gene>
    <name evidence="9" type="ORF">K7X08_009620</name>
</gene>
<dbReference type="Proteomes" id="UP001152561">
    <property type="component" value="Unassembled WGS sequence"/>
</dbReference>
<dbReference type="InterPro" id="IPR001471">
    <property type="entry name" value="AP2/ERF_dom"/>
</dbReference>
<evidence type="ECO:0000256" key="5">
    <source>
        <dbReference type="ARBA" id="ARBA00023159"/>
    </source>
</evidence>
<dbReference type="GO" id="GO:0005634">
    <property type="term" value="C:nucleus"/>
    <property type="evidence" value="ECO:0007669"/>
    <property type="project" value="UniProtKB-SubCell"/>
</dbReference>
<dbReference type="PROSITE" id="PS51032">
    <property type="entry name" value="AP2_ERF"/>
    <property type="match status" value="1"/>
</dbReference>
<dbReference type="OrthoDB" id="610645at2759"/>
<keyword evidence="4" id="KW-0238">DNA-binding</keyword>
<dbReference type="SUPFAM" id="SSF54171">
    <property type="entry name" value="DNA-binding domain"/>
    <property type="match status" value="1"/>
</dbReference>
<dbReference type="Gene3D" id="3.30.730.10">
    <property type="entry name" value="AP2/ERF domain"/>
    <property type="match status" value="1"/>
</dbReference>
<comment type="subcellular location">
    <subcellularLocation>
        <location evidence="1">Nucleus</location>
    </subcellularLocation>
</comment>
<dbReference type="EMBL" id="JAJAGQ010000001">
    <property type="protein sequence ID" value="KAJ8573109.1"/>
    <property type="molecule type" value="Genomic_DNA"/>
</dbReference>
<dbReference type="GO" id="GO:0003677">
    <property type="term" value="F:DNA binding"/>
    <property type="evidence" value="ECO:0007669"/>
    <property type="project" value="UniProtKB-KW"/>
</dbReference>
<name>A0A9Q1RTN8_9SOLA</name>
<reference evidence="10" key="1">
    <citation type="journal article" date="2023" name="Proc. Natl. Acad. Sci. U.S.A.">
        <title>Genomic and structural basis for evolution of tropane alkaloid biosynthesis.</title>
        <authorList>
            <person name="Wanga Y.-J."/>
            <person name="Taina T."/>
            <person name="Yua J.-Y."/>
            <person name="Lia J."/>
            <person name="Xua B."/>
            <person name="Chenc J."/>
            <person name="D'Auriad J.C."/>
            <person name="Huanga J.-P."/>
            <person name="Huanga S.-X."/>
        </authorList>
    </citation>
    <scope>NUCLEOTIDE SEQUENCE [LARGE SCALE GENOMIC DNA]</scope>
    <source>
        <strain evidence="10">cv. KIB-2019</strain>
    </source>
</reference>
<accession>A0A9Q1RTN8</accession>
<dbReference type="GO" id="GO:0006952">
    <property type="term" value="P:defense response"/>
    <property type="evidence" value="ECO:0007669"/>
    <property type="project" value="UniProtKB-KW"/>
</dbReference>
<evidence type="ECO:0000256" key="7">
    <source>
        <dbReference type="ARBA" id="ARBA00023242"/>
    </source>
</evidence>
<proteinExistence type="predicted"/>
<dbReference type="GO" id="GO:0003700">
    <property type="term" value="F:DNA-binding transcription factor activity"/>
    <property type="evidence" value="ECO:0007669"/>
    <property type="project" value="InterPro"/>
</dbReference>
<dbReference type="InterPro" id="IPR016177">
    <property type="entry name" value="DNA-bd_dom_sf"/>
</dbReference>
<dbReference type="PANTHER" id="PTHR31194">
    <property type="entry name" value="SHN SHINE , DNA BINDING / TRANSCRIPTION FACTOR"/>
    <property type="match status" value="1"/>
</dbReference>
<keyword evidence="5" id="KW-0010">Activator</keyword>
<dbReference type="PIRSF" id="PIRSF038123">
    <property type="entry name" value="PTI6"/>
    <property type="match status" value="1"/>
</dbReference>
<evidence type="ECO:0000256" key="4">
    <source>
        <dbReference type="ARBA" id="ARBA00023125"/>
    </source>
</evidence>
<comment type="caution">
    <text evidence="9">The sequence shown here is derived from an EMBL/GenBank/DDBJ whole genome shotgun (WGS) entry which is preliminary data.</text>
</comment>
<dbReference type="CDD" id="cd00018">
    <property type="entry name" value="AP2"/>
    <property type="match status" value="1"/>
</dbReference>
<dbReference type="FunFam" id="3.30.730.10:FF:000001">
    <property type="entry name" value="Ethylene-responsive transcription factor 2"/>
    <property type="match status" value="1"/>
</dbReference>
<keyword evidence="3" id="KW-0805">Transcription regulation</keyword>
<dbReference type="Pfam" id="PF00847">
    <property type="entry name" value="AP2"/>
    <property type="match status" value="1"/>
</dbReference>
<sequence>MEGKNSQKIKKCVVHRTITSTTTKHHDNKLTPDMPRVVRISYTDCDATDSSSDDEEKNPVKKYVTEIRYEKKMSCGDVKRATNSSKKKKKTTTTRVLKKDENVKKFRGVRMRPWGKWAAEIRDPVKKARIWLGTFETAEEAAIVYDQAAIRIRGPDAFTNFIKPPSFVTSVSDYDSPAEFENLSSPTSVLRHDNNVVDAAAAAAANISNQEMKDQRKTMEFDDNLPLMDQCFLKDFFDFRSPPLMDDLLLPVFYDEMDLLPEVNFYGNENLEKDLESSTWDVNDFLEDYY</sequence>
<keyword evidence="10" id="KW-1185">Reference proteome</keyword>
<evidence type="ECO:0000256" key="1">
    <source>
        <dbReference type="ARBA" id="ARBA00004123"/>
    </source>
</evidence>
<evidence type="ECO:0000256" key="6">
    <source>
        <dbReference type="ARBA" id="ARBA00023163"/>
    </source>
</evidence>
<feature type="domain" description="AP2/ERF" evidence="8">
    <location>
        <begin position="105"/>
        <end position="162"/>
    </location>
</feature>
<dbReference type="PRINTS" id="PR00367">
    <property type="entry name" value="ETHRSPELEMNT"/>
</dbReference>
<dbReference type="PANTHER" id="PTHR31194:SF108">
    <property type="entry name" value="PATHOGENESIS-RELATED GENES TRANSCRIPTIONAL ACTIVATOR PTI6-LIKE"/>
    <property type="match status" value="1"/>
</dbReference>
<dbReference type="InterPro" id="IPR050913">
    <property type="entry name" value="AP2/ERF_ERF"/>
</dbReference>
<evidence type="ECO:0000313" key="10">
    <source>
        <dbReference type="Proteomes" id="UP001152561"/>
    </source>
</evidence>